<keyword evidence="12" id="KW-1185">Reference proteome</keyword>
<dbReference type="InterPro" id="IPR011050">
    <property type="entry name" value="Pectin_lyase_fold/virulence"/>
</dbReference>
<dbReference type="SMART" id="SM00256">
    <property type="entry name" value="FBOX"/>
    <property type="match status" value="1"/>
</dbReference>
<dbReference type="InterPro" id="IPR001810">
    <property type="entry name" value="F-box_dom"/>
</dbReference>
<evidence type="ECO:0000256" key="7">
    <source>
        <dbReference type="PROSITE-ProRule" id="PRU00508"/>
    </source>
</evidence>
<dbReference type="GeneID" id="136798780"/>
<feature type="compositionally biased region" description="Low complexity" evidence="8">
    <location>
        <begin position="833"/>
        <end position="853"/>
    </location>
</feature>
<dbReference type="FunFam" id="2.160.20.10:FF:000035">
    <property type="entry name" value="F-box only protein 11"/>
    <property type="match status" value="1"/>
</dbReference>
<accession>A0A7M5X452</accession>
<dbReference type="RefSeq" id="XP_066911547.1">
    <property type="nucleotide sequence ID" value="XM_067055446.1"/>
</dbReference>
<dbReference type="GO" id="GO:0042981">
    <property type="term" value="P:regulation of apoptotic process"/>
    <property type="evidence" value="ECO:0007669"/>
    <property type="project" value="TreeGrafter"/>
</dbReference>
<dbReference type="PROSITE" id="PS50181">
    <property type="entry name" value="FBOX"/>
    <property type="match status" value="1"/>
</dbReference>
<dbReference type="SMART" id="SM00722">
    <property type="entry name" value="CASH"/>
    <property type="match status" value="3"/>
</dbReference>
<dbReference type="SUPFAM" id="SSF81383">
    <property type="entry name" value="F-box domain"/>
    <property type="match status" value="1"/>
</dbReference>
<organism evidence="11 12">
    <name type="scientific">Clytia hemisphaerica</name>
    <dbReference type="NCBI Taxonomy" id="252671"/>
    <lineage>
        <taxon>Eukaryota</taxon>
        <taxon>Metazoa</taxon>
        <taxon>Cnidaria</taxon>
        <taxon>Hydrozoa</taxon>
        <taxon>Hydroidolina</taxon>
        <taxon>Leptothecata</taxon>
        <taxon>Obeliida</taxon>
        <taxon>Clytiidae</taxon>
        <taxon>Clytia</taxon>
    </lineage>
</organism>
<dbReference type="AlphaFoldDB" id="A0A7M5X452"/>
<evidence type="ECO:0000259" key="9">
    <source>
        <dbReference type="PROSITE" id="PS50181"/>
    </source>
</evidence>
<dbReference type="CDD" id="cd19676">
    <property type="entry name" value="UBR-box_UBR6_FBXO11"/>
    <property type="match status" value="1"/>
</dbReference>
<evidence type="ECO:0000256" key="5">
    <source>
        <dbReference type="ARBA" id="ARBA00022786"/>
    </source>
</evidence>
<dbReference type="InterPro" id="IPR039448">
    <property type="entry name" value="Beta_helix"/>
</dbReference>
<feature type="zinc finger region" description="UBR-type" evidence="7">
    <location>
        <begin position="753"/>
        <end position="824"/>
    </location>
</feature>
<dbReference type="SMART" id="SM00710">
    <property type="entry name" value="PbH1"/>
    <property type="match status" value="19"/>
</dbReference>
<sequence length="929" mass="103000">MDLSENLMVNYISVMPPSKRQSEIQQPARKSFSFGTTISEKTLFKRQRVERHYSLSNLTDIVLSVDSLPHNVINTPIATATEISMNYLQKLIPDEVLLKICHYVRPKDLCRLACTCKRIYEICEDNKLWERLHRQIYTLDYPLQKTKNNLYEVVSLISGPGRPETYWKKFFPLLYGAHHVSKDQQLSRQLQHLGRKCYGSIEEALNNKAPIILVHSGTYEESVEVNHQVTIIGTGIPGTPSETCITNTSKTIFRFGPQAAKSIIAFLSISILRDEASSSVGYCLDVGQDSSPIIQNCHITSKSTCVAAVHVHGPGSSPKVVRCKISECNNVGLYIHDGAQGVFEDNEISSNRLAGVWVKTQANPIMKRNEICHGKDAGFFIFDGGMGYYEENNVHSNRIAGIEVRSEANPTVVRCHIHHGFTGGIYVHDSGRGEFLCNQIHSNTFAGVWVTSGSNPTIKDNNIYHGEQGGIYVFGEGRGLIENNDIYGNALAGIQIRSNSNPIVRKNRIHHGKHGGIYIHECGMGLIEDNEIYGNTLAGIWITTGSAPILRLNRIHSGKQVGVYFYDKGCGTLENNEIYNHKYSGIQIRSGSSPVIRKNKIWGGKNGGVLIYNGGLGILEDNEIFDNAMAGVWIKTESNPILRRNKIHDGHEGGICIFNNGKGLLEDNDIFRNALTGVLISSQSFPVLRRNRIFQGGAAGIEITNGAGGVLERNEIFNNKFDGICLATGVEPKLIDNNCHDNKEELSEAIEEGKCLYQVSGNACYPMHDFYKCVTCSSTENLAICVNCIKKCHQGHEVQFVRHDRFFCDCGAGTTPNCCQLVPSSQSPTRDVTNNNNTQQHQNKNNNNTTNNSNRKRKSATSSRTRTTRTLKRNKVASTTTSNTSTNSASASNNSSTSTRSKTRNQRRNASQLDNENQQLEQSLSVEGN</sequence>
<dbReference type="FunFam" id="2.160.20.10:FF:000175">
    <property type="entry name" value="Zinc finger protein"/>
    <property type="match status" value="1"/>
</dbReference>
<dbReference type="InterPro" id="IPR047504">
    <property type="entry name" value="FBXO11_UBR-box"/>
</dbReference>
<dbReference type="OrthoDB" id="427974at2759"/>
<name>A0A7M5X452_9CNID</name>
<feature type="compositionally biased region" description="Polar residues" evidence="8">
    <location>
        <begin position="910"/>
        <end position="929"/>
    </location>
</feature>
<comment type="pathway">
    <text evidence="1">Protein modification; protein ubiquitination.</text>
</comment>
<feature type="domain" description="F-box" evidence="9">
    <location>
        <begin position="86"/>
        <end position="132"/>
    </location>
</feature>
<dbReference type="PANTHER" id="PTHR22990:SF20">
    <property type="entry name" value="F-BOX ONLY PROTEIN 11"/>
    <property type="match status" value="1"/>
</dbReference>
<feature type="compositionally biased region" description="Low complexity" evidence="8">
    <location>
        <begin position="877"/>
        <end position="900"/>
    </location>
</feature>
<dbReference type="GO" id="GO:0006511">
    <property type="term" value="P:ubiquitin-dependent protein catabolic process"/>
    <property type="evidence" value="ECO:0007669"/>
    <property type="project" value="TreeGrafter"/>
</dbReference>
<evidence type="ECO:0000256" key="4">
    <source>
        <dbReference type="ARBA" id="ARBA00022771"/>
    </source>
</evidence>
<dbReference type="Proteomes" id="UP000594262">
    <property type="component" value="Unplaced"/>
</dbReference>
<reference evidence="11" key="1">
    <citation type="submission" date="2021-01" db="UniProtKB">
        <authorList>
            <consortium name="EnsemblMetazoa"/>
        </authorList>
    </citation>
    <scope>IDENTIFICATION</scope>
</reference>
<evidence type="ECO:0000313" key="11">
    <source>
        <dbReference type="EnsemblMetazoa" id="CLYHEMP016896.2"/>
    </source>
</evidence>
<evidence type="ECO:0000256" key="8">
    <source>
        <dbReference type="SAM" id="MobiDB-lite"/>
    </source>
</evidence>
<dbReference type="InterPro" id="IPR006626">
    <property type="entry name" value="PbH1"/>
</dbReference>
<evidence type="ECO:0000256" key="3">
    <source>
        <dbReference type="ARBA" id="ARBA00022737"/>
    </source>
</evidence>
<proteinExistence type="predicted"/>
<dbReference type="Pfam" id="PF13229">
    <property type="entry name" value="Beta_helix"/>
    <property type="match status" value="2"/>
</dbReference>
<dbReference type="InterPro" id="IPR051550">
    <property type="entry name" value="SCF-Subunits/Alg-Epimerases"/>
</dbReference>
<dbReference type="Pfam" id="PF12937">
    <property type="entry name" value="F-box-like"/>
    <property type="match status" value="1"/>
</dbReference>
<evidence type="ECO:0008006" key="13">
    <source>
        <dbReference type="Google" id="ProtNLM"/>
    </source>
</evidence>
<dbReference type="InterPro" id="IPR036047">
    <property type="entry name" value="F-box-like_dom_sf"/>
</dbReference>
<dbReference type="InterPro" id="IPR022441">
    <property type="entry name" value="Para_beta_helix_rpt-2"/>
</dbReference>
<dbReference type="InterPro" id="IPR003126">
    <property type="entry name" value="Znf_UBR"/>
</dbReference>
<dbReference type="EnsemblMetazoa" id="CLYHEMT016896.2">
    <property type="protein sequence ID" value="CLYHEMP016896.2"/>
    <property type="gene ID" value="CLYHEMG016896"/>
</dbReference>
<dbReference type="SUPFAM" id="SSF51126">
    <property type="entry name" value="Pectin lyase-like"/>
    <property type="match status" value="3"/>
</dbReference>
<keyword evidence="4" id="KW-0863">Zinc-finger</keyword>
<feature type="compositionally biased region" description="Basic residues" evidence="8">
    <location>
        <begin position="866"/>
        <end position="875"/>
    </location>
</feature>
<dbReference type="InterPro" id="IPR012334">
    <property type="entry name" value="Pectin_lyas_fold"/>
</dbReference>
<dbReference type="SMART" id="SM00396">
    <property type="entry name" value="ZnF_UBR1"/>
    <property type="match status" value="1"/>
</dbReference>
<dbReference type="GO" id="GO:0008270">
    <property type="term" value="F:zinc ion binding"/>
    <property type="evidence" value="ECO:0007669"/>
    <property type="project" value="UniProtKB-KW"/>
</dbReference>
<dbReference type="PANTHER" id="PTHR22990">
    <property type="entry name" value="F-BOX ONLY PROTEIN"/>
    <property type="match status" value="1"/>
</dbReference>
<keyword evidence="2" id="KW-0479">Metal-binding</keyword>
<keyword evidence="6" id="KW-0862">Zinc</keyword>
<feature type="region of interest" description="Disordered" evidence="8">
    <location>
        <begin position="829"/>
        <end position="929"/>
    </location>
</feature>
<evidence type="ECO:0000256" key="2">
    <source>
        <dbReference type="ARBA" id="ARBA00022723"/>
    </source>
</evidence>
<dbReference type="Pfam" id="PF02207">
    <property type="entry name" value="zf-UBR"/>
    <property type="match status" value="1"/>
</dbReference>
<feature type="domain" description="UBR-type" evidence="10">
    <location>
        <begin position="753"/>
        <end position="824"/>
    </location>
</feature>
<dbReference type="InterPro" id="IPR006633">
    <property type="entry name" value="Carb-bd_sugar_hydrolysis-dom"/>
</dbReference>
<keyword evidence="3" id="KW-0677">Repeat</keyword>
<protein>
    <recommendedName>
        <fullName evidence="13">F-box only protein 11</fullName>
    </recommendedName>
</protein>
<dbReference type="Gene3D" id="2.160.20.10">
    <property type="entry name" value="Single-stranded right-handed beta-helix, Pectin lyase-like"/>
    <property type="match status" value="3"/>
</dbReference>
<evidence type="ECO:0000256" key="6">
    <source>
        <dbReference type="ARBA" id="ARBA00022833"/>
    </source>
</evidence>
<evidence type="ECO:0000256" key="1">
    <source>
        <dbReference type="ARBA" id="ARBA00004906"/>
    </source>
</evidence>
<evidence type="ECO:0000313" key="12">
    <source>
        <dbReference type="Proteomes" id="UP000594262"/>
    </source>
</evidence>
<dbReference type="Gene3D" id="1.20.1280.50">
    <property type="match status" value="1"/>
</dbReference>
<keyword evidence="5" id="KW-0833">Ubl conjugation pathway</keyword>
<evidence type="ECO:0000259" key="10">
    <source>
        <dbReference type="PROSITE" id="PS51157"/>
    </source>
</evidence>
<dbReference type="NCBIfam" id="TIGR03804">
    <property type="entry name" value="para_beta_helix"/>
    <property type="match status" value="5"/>
</dbReference>
<dbReference type="PROSITE" id="PS51157">
    <property type="entry name" value="ZF_UBR"/>
    <property type="match status" value="1"/>
</dbReference>